<dbReference type="EMBL" id="KI964961">
    <property type="protein sequence ID" value="EUC27284.1"/>
    <property type="molecule type" value="Genomic_DNA"/>
</dbReference>
<dbReference type="Proteomes" id="UP000053841">
    <property type="component" value="Unassembled WGS sequence"/>
</dbReference>
<proteinExistence type="predicted"/>
<dbReference type="GO" id="GO:0016702">
    <property type="term" value="F:oxidoreductase activity, acting on single donors with incorporation of molecular oxygen, incorporation of two atoms of oxygen"/>
    <property type="evidence" value="ECO:0007669"/>
    <property type="project" value="InterPro"/>
</dbReference>
<dbReference type="CDD" id="cd03457">
    <property type="entry name" value="intradiol_dioxygenase_like"/>
    <property type="match status" value="1"/>
</dbReference>
<dbReference type="SUPFAM" id="SSF49482">
    <property type="entry name" value="Aromatic compound dioxygenase"/>
    <property type="match status" value="1"/>
</dbReference>
<dbReference type="InterPro" id="IPR015889">
    <property type="entry name" value="Intradiol_dOase_core"/>
</dbReference>
<organism evidence="4 5">
    <name type="scientific">Cochliobolus carbonum (strain 26-R-13)</name>
    <name type="common">Maize leaf spot fungus</name>
    <name type="synonym">Bipolaris zeicola</name>
    <dbReference type="NCBI Taxonomy" id="930089"/>
    <lineage>
        <taxon>Eukaryota</taxon>
        <taxon>Fungi</taxon>
        <taxon>Dikarya</taxon>
        <taxon>Ascomycota</taxon>
        <taxon>Pezizomycotina</taxon>
        <taxon>Dothideomycetes</taxon>
        <taxon>Pleosporomycetidae</taxon>
        <taxon>Pleosporales</taxon>
        <taxon>Pleosporineae</taxon>
        <taxon>Pleosporaceae</taxon>
        <taxon>Bipolaris</taxon>
    </lineage>
</organism>
<keyword evidence="2" id="KW-0732">Signal</keyword>
<accession>W6XX26</accession>
<dbReference type="Pfam" id="PF00775">
    <property type="entry name" value="Dioxygenase_C"/>
    <property type="match status" value="1"/>
</dbReference>
<dbReference type="AlphaFoldDB" id="W6XX26"/>
<dbReference type="KEGG" id="bze:COCCADRAFT_10083"/>
<dbReference type="OrthoDB" id="121380at2759"/>
<protein>
    <recommendedName>
        <fullName evidence="3">Intradiol ring-cleavage dioxygenases domain-containing protein</fullName>
    </recommendedName>
</protein>
<name>W6XX26_COCC2</name>
<evidence type="ECO:0000313" key="5">
    <source>
        <dbReference type="Proteomes" id="UP000053841"/>
    </source>
</evidence>
<dbReference type="PANTHER" id="PTHR34315">
    <property type="match status" value="1"/>
</dbReference>
<evidence type="ECO:0000313" key="4">
    <source>
        <dbReference type="EMBL" id="EUC27284.1"/>
    </source>
</evidence>
<dbReference type="eggNOG" id="ENOG502QPRK">
    <property type="taxonomic scope" value="Eukaryota"/>
</dbReference>
<feature type="region of interest" description="Disordered" evidence="1">
    <location>
        <begin position="344"/>
        <end position="380"/>
    </location>
</feature>
<dbReference type="GeneID" id="19142236"/>
<dbReference type="PANTHER" id="PTHR34315:SF1">
    <property type="entry name" value="INTRADIOL RING-CLEAVAGE DIOXYGENASES DOMAIN-CONTAINING PROTEIN-RELATED"/>
    <property type="match status" value="1"/>
</dbReference>
<gene>
    <name evidence="4" type="ORF">COCCADRAFT_10083</name>
</gene>
<feature type="compositionally biased region" description="Pro residues" evidence="1">
    <location>
        <begin position="370"/>
        <end position="380"/>
    </location>
</feature>
<sequence>MKISVASTLLSLSVLAVAHPGQSKAEMKREAAERNAYLSNHKRSLAHCADQLKARGNDIAMQNRRRSLAEQAREKNLISAVKPYLQARDLDAVLATNHKSNLTCVTPNTDPSVLFSGNNSCILSPETTQGPYWVSGELIRQDMTDGEPGVPLTLDIQVIDVNTCKPVPQVYLEAWHCNSTGVYSGVVANGNGDSSDESNLNATFGRGINLSDDDGVVTFKTVFPGHYTGRATHIHVLSHVSASLNDNNTLAGGNITHVGQLFFDQDLISLVETQEPYASNTQELTTNADDNILAGEAADVDPFVEYVLLGDDVSDGIFGWIAFGMDTAASYDVSPAVYYTSEGGVENEHSNIGGGGSPPDGTAPTGNPLTGPPQPSSTSA</sequence>
<dbReference type="GO" id="GO:0008199">
    <property type="term" value="F:ferric iron binding"/>
    <property type="evidence" value="ECO:0007669"/>
    <property type="project" value="InterPro"/>
</dbReference>
<evidence type="ECO:0000259" key="3">
    <source>
        <dbReference type="Pfam" id="PF00775"/>
    </source>
</evidence>
<feature type="chain" id="PRO_5004888598" description="Intradiol ring-cleavage dioxygenases domain-containing protein" evidence="2">
    <location>
        <begin position="19"/>
        <end position="380"/>
    </location>
</feature>
<feature type="domain" description="Intradiol ring-cleavage dioxygenases" evidence="3">
    <location>
        <begin position="137"/>
        <end position="231"/>
    </location>
</feature>
<feature type="signal peptide" evidence="2">
    <location>
        <begin position="1"/>
        <end position="18"/>
    </location>
</feature>
<keyword evidence="5" id="KW-1185">Reference proteome</keyword>
<dbReference type="Gene3D" id="2.60.130.10">
    <property type="entry name" value="Aromatic compound dioxygenase"/>
    <property type="match status" value="1"/>
</dbReference>
<dbReference type="HOGENOM" id="CLU_027719_0_1_1"/>
<dbReference type="InterPro" id="IPR000627">
    <property type="entry name" value="Intradiol_dOase_C"/>
</dbReference>
<dbReference type="RefSeq" id="XP_007718409.1">
    <property type="nucleotide sequence ID" value="XM_007720219.1"/>
</dbReference>
<evidence type="ECO:0000256" key="1">
    <source>
        <dbReference type="SAM" id="MobiDB-lite"/>
    </source>
</evidence>
<reference evidence="4 5" key="1">
    <citation type="journal article" date="2013" name="PLoS Genet.">
        <title>Comparative genome structure, secondary metabolite, and effector coding capacity across Cochliobolus pathogens.</title>
        <authorList>
            <person name="Condon B.J."/>
            <person name="Leng Y."/>
            <person name="Wu D."/>
            <person name="Bushley K.E."/>
            <person name="Ohm R.A."/>
            <person name="Otillar R."/>
            <person name="Martin J."/>
            <person name="Schackwitz W."/>
            <person name="Grimwood J."/>
            <person name="MohdZainudin N."/>
            <person name="Xue C."/>
            <person name="Wang R."/>
            <person name="Manning V.A."/>
            <person name="Dhillon B."/>
            <person name="Tu Z.J."/>
            <person name="Steffenson B.J."/>
            <person name="Salamov A."/>
            <person name="Sun H."/>
            <person name="Lowry S."/>
            <person name="LaButti K."/>
            <person name="Han J."/>
            <person name="Copeland A."/>
            <person name="Lindquist E."/>
            <person name="Barry K."/>
            <person name="Schmutz J."/>
            <person name="Baker S.E."/>
            <person name="Ciuffetti L.M."/>
            <person name="Grigoriev I.V."/>
            <person name="Zhong S."/>
            <person name="Turgeon B.G."/>
        </authorList>
    </citation>
    <scope>NUCLEOTIDE SEQUENCE [LARGE SCALE GENOMIC DNA]</scope>
    <source>
        <strain evidence="4 5">26-R-13</strain>
    </source>
</reference>
<evidence type="ECO:0000256" key="2">
    <source>
        <dbReference type="SAM" id="SignalP"/>
    </source>
</evidence>